<dbReference type="PRINTS" id="PR00364">
    <property type="entry name" value="DISEASERSIST"/>
</dbReference>
<dbReference type="PROSITE" id="PS50005">
    <property type="entry name" value="TPR"/>
    <property type="match status" value="1"/>
</dbReference>
<feature type="region of interest" description="Disordered" evidence="7">
    <location>
        <begin position="247"/>
        <end position="325"/>
    </location>
</feature>
<dbReference type="PROSITE" id="PS51755">
    <property type="entry name" value="OMPR_PHOB"/>
    <property type="match status" value="1"/>
</dbReference>
<dbReference type="Pfam" id="PF13424">
    <property type="entry name" value="TPR_12"/>
    <property type="match status" value="1"/>
</dbReference>
<dbReference type="PANTHER" id="PTHR35807">
    <property type="entry name" value="TRANSCRIPTIONAL REGULATOR REDD-RELATED"/>
    <property type="match status" value="1"/>
</dbReference>
<keyword evidence="3 6" id="KW-0238">DNA-binding</keyword>
<dbReference type="Proteomes" id="UP001611075">
    <property type="component" value="Unassembled WGS sequence"/>
</dbReference>
<dbReference type="EMBL" id="JBIRPU010000023">
    <property type="protein sequence ID" value="MFI0795966.1"/>
    <property type="molecule type" value="Genomic_DNA"/>
</dbReference>
<dbReference type="SUPFAM" id="SSF52540">
    <property type="entry name" value="P-loop containing nucleoside triphosphate hydrolases"/>
    <property type="match status" value="1"/>
</dbReference>
<feature type="domain" description="OmpR/PhoB-type" evidence="8">
    <location>
        <begin position="1"/>
        <end position="93"/>
    </location>
</feature>
<dbReference type="SUPFAM" id="SSF48452">
    <property type="entry name" value="TPR-like"/>
    <property type="match status" value="3"/>
</dbReference>
<reference evidence="9 10" key="1">
    <citation type="submission" date="2024-10" db="EMBL/GenBank/DDBJ databases">
        <title>The Natural Products Discovery Center: Release of the First 8490 Sequenced Strains for Exploring Actinobacteria Biosynthetic Diversity.</title>
        <authorList>
            <person name="Kalkreuter E."/>
            <person name="Kautsar S.A."/>
            <person name="Yang D."/>
            <person name="Bader C.D."/>
            <person name="Teijaro C.N."/>
            <person name="Fluegel L."/>
            <person name="Davis C.M."/>
            <person name="Simpson J.R."/>
            <person name="Lauterbach L."/>
            <person name="Steele A.D."/>
            <person name="Gui C."/>
            <person name="Meng S."/>
            <person name="Li G."/>
            <person name="Viehrig K."/>
            <person name="Ye F."/>
            <person name="Su P."/>
            <person name="Kiefer A.F."/>
            <person name="Nichols A."/>
            <person name="Cepeda A.J."/>
            <person name="Yan W."/>
            <person name="Fan B."/>
            <person name="Jiang Y."/>
            <person name="Adhikari A."/>
            <person name="Zheng C.-J."/>
            <person name="Schuster L."/>
            <person name="Cowan T.M."/>
            <person name="Smanski M.J."/>
            <person name="Chevrette M.G."/>
            <person name="De Carvalho L.P.S."/>
            <person name="Shen B."/>
        </authorList>
    </citation>
    <scope>NUCLEOTIDE SEQUENCE [LARGE SCALE GENOMIC DNA]</scope>
    <source>
        <strain evidence="9 10">NPDC021253</strain>
    </source>
</reference>
<keyword evidence="4" id="KW-0804">Transcription</keyword>
<dbReference type="Gene3D" id="1.25.40.10">
    <property type="entry name" value="Tetratricopeptide repeat domain"/>
    <property type="match status" value="2"/>
</dbReference>
<dbReference type="InterPro" id="IPR005158">
    <property type="entry name" value="BTAD"/>
</dbReference>
<proteinExistence type="inferred from homology"/>
<dbReference type="Gene3D" id="3.40.50.300">
    <property type="entry name" value="P-loop containing nucleotide triphosphate hydrolases"/>
    <property type="match status" value="1"/>
</dbReference>
<dbReference type="InterPro" id="IPR036388">
    <property type="entry name" value="WH-like_DNA-bd_sf"/>
</dbReference>
<feature type="compositionally biased region" description="Low complexity" evidence="7">
    <location>
        <begin position="263"/>
        <end position="295"/>
    </location>
</feature>
<evidence type="ECO:0000256" key="4">
    <source>
        <dbReference type="ARBA" id="ARBA00023163"/>
    </source>
</evidence>
<dbReference type="SMART" id="SM00862">
    <property type="entry name" value="Trans_reg_C"/>
    <property type="match status" value="1"/>
</dbReference>
<dbReference type="SMART" id="SM01043">
    <property type="entry name" value="BTAD"/>
    <property type="match status" value="1"/>
</dbReference>
<evidence type="ECO:0000313" key="10">
    <source>
        <dbReference type="Proteomes" id="UP001611075"/>
    </source>
</evidence>
<evidence type="ECO:0000256" key="6">
    <source>
        <dbReference type="PROSITE-ProRule" id="PRU01091"/>
    </source>
</evidence>
<evidence type="ECO:0000256" key="7">
    <source>
        <dbReference type="SAM" id="MobiDB-lite"/>
    </source>
</evidence>
<dbReference type="Pfam" id="PF00486">
    <property type="entry name" value="Trans_reg_C"/>
    <property type="match status" value="1"/>
</dbReference>
<organism evidence="9 10">
    <name type="scientific">Micromonospora rubida</name>
    <dbReference type="NCBI Taxonomy" id="2697657"/>
    <lineage>
        <taxon>Bacteria</taxon>
        <taxon>Bacillati</taxon>
        <taxon>Actinomycetota</taxon>
        <taxon>Actinomycetes</taxon>
        <taxon>Micromonosporales</taxon>
        <taxon>Micromonosporaceae</taxon>
        <taxon>Micromonospora</taxon>
    </lineage>
</organism>
<evidence type="ECO:0000259" key="8">
    <source>
        <dbReference type="PROSITE" id="PS51755"/>
    </source>
</evidence>
<keyword evidence="10" id="KW-1185">Reference proteome</keyword>
<dbReference type="InterPro" id="IPR019734">
    <property type="entry name" value="TPR_rpt"/>
</dbReference>
<dbReference type="SUPFAM" id="SSF46894">
    <property type="entry name" value="C-terminal effector domain of the bipartite response regulators"/>
    <property type="match status" value="1"/>
</dbReference>
<protein>
    <submittedName>
        <fullName evidence="9">AfsR/SARP family transcriptional regulator</fullName>
    </submittedName>
</protein>
<dbReference type="InterPro" id="IPR016032">
    <property type="entry name" value="Sig_transdc_resp-reg_C-effctor"/>
</dbReference>
<evidence type="ECO:0000256" key="2">
    <source>
        <dbReference type="ARBA" id="ARBA00023015"/>
    </source>
</evidence>
<dbReference type="InterPro" id="IPR051677">
    <property type="entry name" value="AfsR-DnrI-RedD_regulator"/>
</dbReference>
<feature type="region of interest" description="Disordered" evidence="7">
    <location>
        <begin position="339"/>
        <end position="359"/>
    </location>
</feature>
<evidence type="ECO:0000256" key="3">
    <source>
        <dbReference type="ARBA" id="ARBA00023125"/>
    </source>
</evidence>
<comment type="caution">
    <text evidence="9">The sequence shown here is derived from an EMBL/GenBank/DDBJ whole genome shotgun (WGS) entry which is preliminary data.</text>
</comment>
<evidence type="ECO:0000313" key="9">
    <source>
        <dbReference type="EMBL" id="MFI0795966.1"/>
    </source>
</evidence>
<dbReference type="Pfam" id="PF03704">
    <property type="entry name" value="BTAD"/>
    <property type="match status" value="1"/>
</dbReference>
<comment type="similarity">
    <text evidence="1">Belongs to the AfsR/DnrI/RedD regulatory family.</text>
</comment>
<dbReference type="InterPro" id="IPR001867">
    <property type="entry name" value="OmpR/PhoB-type_DNA-bd"/>
</dbReference>
<evidence type="ECO:0000256" key="1">
    <source>
        <dbReference type="ARBA" id="ARBA00005820"/>
    </source>
</evidence>
<dbReference type="Gene3D" id="1.10.10.10">
    <property type="entry name" value="Winged helix-like DNA-binding domain superfamily/Winged helix DNA-binding domain"/>
    <property type="match status" value="1"/>
</dbReference>
<feature type="compositionally biased region" description="Pro residues" evidence="7">
    <location>
        <begin position="250"/>
        <end position="262"/>
    </location>
</feature>
<feature type="DNA-binding region" description="OmpR/PhoB-type" evidence="6">
    <location>
        <begin position="1"/>
        <end position="93"/>
    </location>
</feature>
<dbReference type="PANTHER" id="PTHR35807:SF1">
    <property type="entry name" value="TRANSCRIPTIONAL REGULATOR REDD"/>
    <property type="match status" value="1"/>
</dbReference>
<keyword evidence="2" id="KW-0805">Transcription regulation</keyword>
<gene>
    <name evidence="9" type="ORF">ACH4OY_25275</name>
</gene>
<dbReference type="CDD" id="cd15831">
    <property type="entry name" value="BTAD"/>
    <property type="match status" value="1"/>
</dbReference>
<name>A0ABW7SQJ0_9ACTN</name>
<feature type="repeat" description="TPR" evidence="5">
    <location>
        <begin position="914"/>
        <end position="947"/>
    </location>
</feature>
<dbReference type="InterPro" id="IPR027417">
    <property type="entry name" value="P-loop_NTPase"/>
</dbReference>
<dbReference type="SMART" id="SM00028">
    <property type="entry name" value="TPR"/>
    <property type="match status" value="4"/>
</dbReference>
<feature type="region of interest" description="Disordered" evidence="7">
    <location>
        <begin position="988"/>
        <end position="1033"/>
    </location>
</feature>
<accession>A0ABW7SQJ0</accession>
<dbReference type="InterPro" id="IPR011990">
    <property type="entry name" value="TPR-like_helical_dom_sf"/>
</dbReference>
<dbReference type="RefSeq" id="WP_396683664.1">
    <property type="nucleotide sequence ID" value="NZ_JBIRPU010000023.1"/>
</dbReference>
<evidence type="ECO:0000256" key="5">
    <source>
        <dbReference type="PROSITE-ProRule" id="PRU00339"/>
    </source>
</evidence>
<keyword evidence="5" id="KW-0802">TPR repeat</keyword>
<sequence length="1033" mass="108857">MRWSVLGPVQVTAGSRILAIGRPQQRAVLALLLLDADRLVSAGQLVAALWADDPPATARTQVQVCVSRIRAALRAEGAAGLLVTQAGGYRLTVRGTELDLAEFTAAVEQARAEEAAGRPAEAARLLRAGLALWRGPALAGAAGAFVATAAAGLDEQRLAAHERLAAVELGLGRCTGVAHALRPLVTAHPLREPLVARYLLALAGCGQQAAALRLYAETRRQLVDELGVEPGAELAEAHLRVLRGQVPARTVPPGPGPPPAPDRPAGSTTSAAPESTPAAPDAAESAAPESTPAGPDSAEPGPDSAGAVASQPVGSPPAQLPGEPAWFTGRTTALRELNDLLPGDPAAGDGTTRTGDVGGGDGAGRAVVISAIAGTAGVGKTTLAVHWAHRIAHRYPDGQLYVNLRGFDLDGRAVPPAEALRGFLAALHVPPQRVPTDLPGQSALFRSLLAGRRVLVLLDNARDDEQVRPLLPGSSGSLVVVTSRNRLTGLVVSDGARPVTLDLLAPAESRELLGRRLGRRRAGTEPAALNEIVRRCAGLPLALAIVAARAVGQPDVPLAALAAELRDTNAGRLAALETGDPATDARAVFSWSYRALDAESARLFRLLGLHPGPDVARPAVASLAGLPPSRVGPALAGLARANLLTERVPGRYAMHDLLRVYASELCHEAEPEAERAAARSRLLDHYLHATHAADHLLDPYRLARPATLPAPEQGVTVDDRPDHAWATGWFTAEHHVLLAAVEQAAGTGLDRHAWMLAAALTTYLDRRGHWPELVAAHRTALVAAQRRGDLVGQALAHRGLAIACTWLGDHRGAHLHYGRDLELYREMGDDTGRAHTHLGVSWVLARQGRHRAALDETQRALDLYRVAGYRVGQAKALNNLGWLHARLGESGPALHCCRAALRLHEENGDRHGAALTWDSLGYVHHGRGDHGRAADCYRRALALHRELGDRYDEAEVLDNLGDTERAAGDLAAARRAWQAASAIFDELRHPDADRPRAKLAATAGPPRPQSFRPAPLVVGQTAPGSAAPAERHP</sequence>